<keyword evidence="4" id="KW-0411">Iron-sulfur</keyword>
<reference evidence="6 7" key="1">
    <citation type="submission" date="2023-07" db="EMBL/GenBank/DDBJ databases">
        <title>Comparative genomics of wheat-associated soil bacteria to identify genetic determinants of phenazine resistance.</title>
        <authorList>
            <person name="Mouncey N."/>
        </authorList>
    </citation>
    <scope>NUCLEOTIDE SEQUENCE [LARGE SCALE GENOMIC DNA]</scope>
    <source>
        <strain evidence="6 7">V3I3</strain>
    </source>
</reference>
<dbReference type="EMBL" id="JAUSYY010000001">
    <property type="protein sequence ID" value="MDQ0895590.1"/>
    <property type="molecule type" value="Genomic_DNA"/>
</dbReference>
<keyword evidence="1" id="KW-0001">2Fe-2S</keyword>
<keyword evidence="2" id="KW-0479">Metal-binding</keyword>
<feature type="domain" description="Iron-binding zinc finger CDGSH type" evidence="5">
    <location>
        <begin position="22"/>
        <end position="67"/>
    </location>
</feature>
<proteinExistence type="predicted"/>
<accession>A0ABU0RBZ6</accession>
<comment type="caution">
    <text evidence="6">The sequence shown here is derived from an EMBL/GenBank/DDBJ whole genome shotgun (WGS) entry which is preliminary data.</text>
</comment>
<dbReference type="InterPro" id="IPR018967">
    <property type="entry name" value="FeS-contain_CDGSH-typ"/>
</dbReference>
<sequence>MSAEASARPVSITACPDGPLLVRGDLALFDDDGEPVQPNRRTFALCRCGASAIRPFCDGSHKLVGFRTSPPARTPAVTFDEAP</sequence>
<keyword evidence="7" id="KW-1185">Reference proteome</keyword>
<dbReference type="RefSeq" id="WP_307043796.1">
    <property type="nucleotide sequence ID" value="NZ_JAUSYY010000001.1"/>
</dbReference>
<evidence type="ECO:0000313" key="6">
    <source>
        <dbReference type="EMBL" id="MDQ0895590.1"/>
    </source>
</evidence>
<dbReference type="Gene3D" id="3.40.5.90">
    <property type="entry name" value="CDGSH iron-sulfur domain, mitoNEET-type"/>
    <property type="match status" value="1"/>
</dbReference>
<name>A0ABU0RBZ6_9MICO</name>
<evidence type="ECO:0000259" key="5">
    <source>
        <dbReference type="SMART" id="SM00704"/>
    </source>
</evidence>
<dbReference type="SMART" id="SM00704">
    <property type="entry name" value="ZnF_CDGSH"/>
    <property type="match status" value="1"/>
</dbReference>
<organism evidence="6 7">
    <name type="scientific">Agromyces ramosus</name>
    <dbReference type="NCBI Taxonomy" id="33879"/>
    <lineage>
        <taxon>Bacteria</taxon>
        <taxon>Bacillati</taxon>
        <taxon>Actinomycetota</taxon>
        <taxon>Actinomycetes</taxon>
        <taxon>Micrococcales</taxon>
        <taxon>Microbacteriaceae</taxon>
        <taxon>Agromyces</taxon>
    </lineage>
</organism>
<evidence type="ECO:0000256" key="2">
    <source>
        <dbReference type="ARBA" id="ARBA00022723"/>
    </source>
</evidence>
<evidence type="ECO:0000256" key="4">
    <source>
        <dbReference type="ARBA" id="ARBA00023014"/>
    </source>
</evidence>
<gene>
    <name evidence="6" type="ORF">QFZ26_003145</name>
</gene>
<dbReference type="InterPro" id="IPR042216">
    <property type="entry name" value="MitoNEET_CISD"/>
</dbReference>
<dbReference type="Proteomes" id="UP001239083">
    <property type="component" value="Unassembled WGS sequence"/>
</dbReference>
<dbReference type="Pfam" id="PF09360">
    <property type="entry name" value="zf-CDGSH"/>
    <property type="match status" value="1"/>
</dbReference>
<evidence type="ECO:0000313" key="7">
    <source>
        <dbReference type="Proteomes" id="UP001239083"/>
    </source>
</evidence>
<keyword evidence="3" id="KW-0408">Iron</keyword>
<evidence type="ECO:0000256" key="1">
    <source>
        <dbReference type="ARBA" id="ARBA00022714"/>
    </source>
</evidence>
<evidence type="ECO:0000256" key="3">
    <source>
        <dbReference type="ARBA" id="ARBA00023004"/>
    </source>
</evidence>
<protein>
    <submittedName>
        <fullName evidence="6">CDGSH-type Zn-finger protein</fullName>
    </submittedName>
</protein>